<dbReference type="AlphaFoldDB" id="C7R1E8"/>
<dbReference type="InterPro" id="IPR012340">
    <property type="entry name" value="NA-bd_OB-fold"/>
</dbReference>
<protein>
    <recommendedName>
        <fullName evidence="2 3">Single-stranded DNA-binding protein</fullName>
    </recommendedName>
</protein>
<evidence type="ECO:0000256" key="2">
    <source>
        <dbReference type="PIRNR" id="PIRNR002070"/>
    </source>
</evidence>
<evidence type="ECO:0000256" key="4">
    <source>
        <dbReference type="SAM" id="MobiDB-lite"/>
    </source>
</evidence>
<dbReference type="KEGG" id="jde:Jden_2286"/>
<dbReference type="STRING" id="471856.Jden_2146"/>
<dbReference type="NCBIfam" id="TIGR00621">
    <property type="entry name" value="ssb"/>
    <property type="match status" value="1"/>
</dbReference>
<evidence type="ECO:0000313" key="7">
    <source>
        <dbReference type="Proteomes" id="UP000000628"/>
    </source>
</evidence>
<evidence type="ECO:0000256" key="1">
    <source>
        <dbReference type="ARBA" id="ARBA00023125"/>
    </source>
</evidence>
<accession>C7R1E8</accession>
<dbReference type="EMBL" id="CP001706">
    <property type="protein sequence ID" value="ACV09921.1"/>
    <property type="molecule type" value="Genomic_DNA"/>
</dbReference>
<dbReference type="PIRSF" id="PIRSF002070">
    <property type="entry name" value="SSB"/>
    <property type="match status" value="1"/>
</dbReference>
<dbReference type="RefSeq" id="WP_015772411.1">
    <property type="nucleotide sequence ID" value="NC_013174.1"/>
</dbReference>
<evidence type="ECO:0000313" key="5">
    <source>
        <dbReference type="EMBL" id="ACV09783.1"/>
    </source>
</evidence>
<keyword evidence="1 2" id="KW-0238">DNA-binding</keyword>
<feature type="compositionally biased region" description="Pro residues" evidence="4">
    <location>
        <begin position="112"/>
        <end position="122"/>
    </location>
</feature>
<sequence length="137" mass="15109">MAQISFQGRIIGQPELKFSQAGKPLLRFRTVENSHRQIDGEWKDVGAAWRDVTVFGKQAEHLAEHLADKQIVAISGRLDAREWEKQDGTKQTSFEVLADVVGIVPARQQAPTQPPTPSPAPDPWGAQNGGFPEKAPF</sequence>
<dbReference type="PROSITE" id="PS50935">
    <property type="entry name" value="SSB"/>
    <property type="match status" value="1"/>
</dbReference>
<dbReference type="HOGENOM" id="CLU_078758_6_0_11"/>
<dbReference type="Gene3D" id="2.40.50.140">
    <property type="entry name" value="Nucleic acid-binding proteins"/>
    <property type="match status" value="1"/>
</dbReference>
<dbReference type="InterPro" id="IPR000424">
    <property type="entry name" value="Primosome_PriB/ssb"/>
</dbReference>
<name>C7R1E8_JONDD</name>
<organism evidence="5 7">
    <name type="scientific">Jonesia denitrificans (strain ATCC 14870 / DSM 20603 / BCRC 15368 / CIP 55.134 / JCM 11481 / NBRC 15587 / NCTC 10816 / Prevot 55134)</name>
    <name type="common">Listeria denitrificans</name>
    <dbReference type="NCBI Taxonomy" id="471856"/>
    <lineage>
        <taxon>Bacteria</taxon>
        <taxon>Bacillati</taxon>
        <taxon>Actinomycetota</taxon>
        <taxon>Actinomycetes</taxon>
        <taxon>Micrococcales</taxon>
        <taxon>Jonesiaceae</taxon>
        <taxon>Jonesia</taxon>
    </lineage>
</organism>
<dbReference type="GO" id="GO:0003697">
    <property type="term" value="F:single-stranded DNA binding"/>
    <property type="evidence" value="ECO:0007669"/>
    <property type="project" value="InterPro"/>
</dbReference>
<dbReference type="OrthoDB" id="4954156at2"/>
<reference evidence="5" key="2">
    <citation type="submission" date="2009-08" db="EMBL/GenBank/DDBJ databases">
        <title>The complete genome of Jonesia denitrificans DSM 20603.</title>
        <authorList>
            <consortium name="US DOE Joint Genome Institute (JGI-PGF)"/>
            <person name="Lucas S."/>
            <person name="Copeland A."/>
            <person name="Lapidus A."/>
            <person name="Glavina del Rio T."/>
            <person name="Dalin E."/>
            <person name="Tice H."/>
            <person name="Bruce D."/>
            <person name="Goodwin L."/>
            <person name="Pitluck S."/>
            <person name="Kyrpides N."/>
            <person name="Mavromatis K."/>
            <person name="Ivanova N."/>
            <person name="Ovchinnikova G."/>
            <person name="Saunders E."/>
            <person name="Brettin T."/>
            <person name="Detter J.C."/>
            <person name="Han C."/>
            <person name="Larimer F."/>
            <person name="Land M."/>
            <person name="Hauser L."/>
            <person name="Markowitz V."/>
            <person name="Cheng J.-F."/>
            <person name="Hugenholtz P."/>
            <person name="Woyke T."/>
            <person name="Wu D."/>
            <person name="Pukall R."/>
            <person name="Klenk H.-P."/>
            <person name="Eisen J.A."/>
        </authorList>
    </citation>
    <scope>NUCLEOTIDE SEQUENCE</scope>
    <source>
        <strain>DSM 20603</strain>
    </source>
</reference>
<proteinExistence type="predicted"/>
<dbReference type="Pfam" id="PF00436">
    <property type="entry name" value="SSB"/>
    <property type="match status" value="1"/>
</dbReference>
<evidence type="ECO:0000313" key="6">
    <source>
        <dbReference type="EMBL" id="ACV09921.1"/>
    </source>
</evidence>
<dbReference type="InterPro" id="IPR011344">
    <property type="entry name" value="ssDNA-bd"/>
</dbReference>
<dbReference type="GO" id="GO:0006260">
    <property type="term" value="P:DNA replication"/>
    <property type="evidence" value="ECO:0007669"/>
    <property type="project" value="InterPro"/>
</dbReference>
<feature type="region of interest" description="Disordered" evidence="4">
    <location>
        <begin position="105"/>
        <end position="137"/>
    </location>
</feature>
<keyword evidence="7" id="KW-1185">Reference proteome</keyword>
<gene>
    <name evidence="5" type="ordered locus">Jden_2146</name>
    <name evidence="6" type="ordered locus">Jden_2286</name>
</gene>
<dbReference type="EMBL" id="CP001706">
    <property type="protein sequence ID" value="ACV09783.1"/>
    <property type="molecule type" value="Genomic_DNA"/>
</dbReference>
<dbReference type="CDD" id="cd04496">
    <property type="entry name" value="SSB_OBF"/>
    <property type="match status" value="1"/>
</dbReference>
<evidence type="ECO:0000256" key="3">
    <source>
        <dbReference type="RuleBase" id="RU000524"/>
    </source>
</evidence>
<dbReference type="SUPFAM" id="SSF50249">
    <property type="entry name" value="Nucleic acid-binding proteins"/>
    <property type="match status" value="1"/>
</dbReference>
<reference evidence="5 7" key="1">
    <citation type="journal article" date="2009" name="Stand. Genomic Sci.">
        <title>Complete genome sequence of Jonesia denitrificans type strain (Prevot 55134).</title>
        <authorList>
            <person name="Pukall R."/>
            <person name="Gehrich-Schroter G."/>
            <person name="Lapidus A."/>
            <person name="Nolan M."/>
            <person name="Glavina Del Rio T."/>
            <person name="Lucas S."/>
            <person name="Chen F."/>
            <person name="Tice H."/>
            <person name="Pitluck S."/>
            <person name="Cheng J.F."/>
            <person name="Copeland A."/>
            <person name="Saunders E."/>
            <person name="Brettin T."/>
            <person name="Detter J.C."/>
            <person name="Bruce D."/>
            <person name="Goodwin L."/>
            <person name="Pati A."/>
            <person name="Ivanova N."/>
            <person name="Mavromatis K."/>
            <person name="Ovchinnikova G."/>
            <person name="Chen A."/>
            <person name="Palaniappan K."/>
            <person name="Land M."/>
            <person name="Hauser L."/>
            <person name="Chang Y.J."/>
            <person name="Jeffries C.D."/>
            <person name="Chain P."/>
            <person name="Goker M."/>
            <person name="Bristow J."/>
            <person name="Eisen J.A."/>
            <person name="Markowitz V."/>
            <person name="Hugenholtz P."/>
            <person name="Kyrpides N.C."/>
            <person name="Klenk H.P."/>
            <person name="Han C."/>
        </authorList>
    </citation>
    <scope>NUCLEOTIDE SEQUENCE [LARGE SCALE GENOMIC DNA]</scope>
    <source>
        <strain evidence="7">ATCC 14870 / DSM 20603 / BCRC 15368 / CIP 55.134 / JCM 11481 / NBRC 15587 / NCTC 10816 / Prevot 55134</strain>
        <strain evidence="5">DSM 20603</strain>
    </source>
</reference>
<dbReference type="Proteomes" id="UP000000628">
    <property type="component" value="Chromosome"/>
</dbReference>
<dbReference type="eggNOG" id="COG0629">
    <property type="taxonomic scope" value="Bacteria"/>
</dbReference>
<dbReference type="KEGG" id="jde:Jden_2146"/>